<feature type="non-terminal residue" evidence="1">
    <location>
        <position position="155"/>
    </location>
</feature>
<comment type="caution">
    <text evidence="1">The sequence shown here is derived from an EMBL/GenBank/DDBJ whole genome shotgun (WGS) entry which is preliminary data.</text>
</comment>
<evidence type="ECO:0000313" key="2">
    <source>
        <dbReference type="Proteomes" id="UP000574390"/>
    </source>
</evidence>
<protein>
    <submittedName>
        <fullName evidence="1">Uncharacterized protein</fullName>
    </submittedName>
</protein>
<feature type="non-terminal residue" evidence="1">
    <location>
        <position position="1"/>
    </location>
</feature>
<accession>A0A7J6R3M7</accession>
<reference evidence="1 2" key="1">
    <citation type="submission" date="2020-04" db="EMBL/GenBank/DDBJ databases">
        <title>Perkinsus olseni comparative genomics.</title>
        <authorList>
            <person name="Bogema D.R."/>
        </authorList>
    </citation>
    <scope>NUCLEOTIDE SEQUENCE [LARGE SCALE GENOMIC DNA]</scope>
    <source>
        <strain evidence="1">ATCC PRA-205</strain>
    </source>
</reference>
<gene>
    <name evidence="1" type="ORF">FOZ62_019780</name>
</gene>
<dbReference type="Proteomes" id="UP000574390">
    <property type="component" value="Unassembled WGS sequence"/>
</dbReference>
<sequence length="155" mass="16600">IILSSEVYQSWDILPQLLDLEIHLLGPYLSAGSRSSIKISFVPVSSADTLDVEALFPPGTAFDRASISHAHRDPVDEEEGGGGGGADWGLSILASHTIAAKIAFTDMNLEPGRRVEITLENVKLASMGGQTIFTFTTYAGSDISMGNMRDEKVAF</sequence>
<dbReference type="EMBL" id="JABANM010025485">
    <property type="protein sequence ID" value="KAF4714536.1"/>
    <property type="molecule type" value="Genomic_DNA"/>
</dbReference>
<dbReference type="AlphaFoldDB" id="A0A7J6R3M7"/>
<evidence type="ECO:0000313" key="1">
    <source>
        <dbReference type="EMBL" id="KAF4714536.1"/>
    </source>
</evidence>
<proteinExistence type="predicted"/>
<organism evidence="1 2">
    <name type="scientific">Perkinsus olseni</name>
    <name type="common">Perkinsus atlanticus</name>
    <dbReference type="NCBI Taxonomy" id="32597"/>
    <lineage>
        <taxon>Eukaryota</taxon>
        <taxon>Sar</taxon>
        <taxon>Alveolata</taxon>
        <taxon>Perkinsozoa</taxon>
        <taxon>Perkinsea</taxon>
        <taxon>Perkinsida</taxon>
        <taxon>Perkinsidae</taxon>
        <taxon>Perkinsus</taxon>
    </lineage>
</organism>
<name>A0A7J6R3M7_PEROL</name>